<dbReference type="Proteomes" id="UP000593561">
    <property type="component" value="Unassembled WGS sequence"/>
</dbReference>
<name>A0A7J8QW07_GOSDV</name>
<evidence type="ECO:0000313" key="1">
    <source>
        <dbReference type="EMBL" id="MBA0605718.1"/>
    </source>
</evidence>
<dbReference type="AlphaFoldDB" id="A0A7J8QW07"/>
<keyword evidence="2" id="KW-1185">Reference proteome</keyword>
<feature type="non-terminal residue" evidence="1">
    <location>
        <position position="42"/>
    </location>
</feature>
<dbReference type="Gene3D" id="4.10.950.10">
    <property type="entry name" value="Ribosomal protein L2, domain 3"/>
    <property type="match status" value="1"/>
</dbReference>
<comment type="caution">
    <text evidence="1">The sequence shown here is derived from an EMBL/GenBank/DDBJ whole genome shotgun (WGS) entry which is preliminary data.</text>
</comment>
<dbReference type="EMBL" id="JABFAC010000001">
    <property type="protein sequence ID" value="MBA0605718.1"/>
    <property type="molecule type" value="Genomic_DNA"/>
</dbReference>
<proteinExistence type="predicted"/>
<gene>
    <name evidence="1" type="ORF">Godav_018262</name>
</gene>
<evidence type="ECO:0000313" key="2">
    <source>
        <dbReference type="Proteomes" id="UP000593561"/>
    </source>
</evidence>
<dbReference type="InterPro" id="IPR014726">
    <property type="entry name" value="Ribosomal_uL2_dom3"/>
</dbReference>
<organism evidence="1 2">
    <name type="scientific">Gossypium davidsonii</name>
    <name type="common">Davidson's cotton</name>
    <name type="synonym">Gossypium klotzschianum subsp. davidsonii</name>
    <dbReference type="NCBI Taxonomy" id="34287"/>
    <lineage>
        <taxon>Eukaryota</taxon>
        <taxon>Viridiplantae</taxon>
        <taxon>Streptophyta</taxon>
        <taxon>Embryophyta</taxon>
        <taxon>Tracheophyta</taxon>
        <taxon>Spermatophyta</taxon>
        <taxon>Magnoliopsida</taxon>
        <taxon>eudicotyledons</taxon>
        <taxon>Gunneridae</taxon>
        <taxon>Pentapetalae</taxon>
        <taxon>rosids</taxon>
        <taxon>malvids</taxon>
        <taxon>Malvales</taxon>
        <taxon>Malvaceae</taxon>
        <taxon>Malvoideae</taxon>
        <taxon>Gossypium</taxon>
    </lineage>
</organism>
<accession>A0A7J8QW07</accession>
<protein>
    <submittedName>
        <fullName evidence="1">Uncharacterized protein</fullName>
    </submittedName>
</protein>
<sequence>MGVVKGVLQLVEKKPATPWGYPALGRRSKERNKYSDNLILRR</sequence>
<reference evidence="1 2" key="1">
    <citation type="journal article" date="2019" name="Genome Biol. Evol.">
        <title>Insights into the evolution of the New World diploid cottons (Gossypium, subgenus Houzingenia) based on genome sequencing.</title>
        <authorList>
            <person name="Grover C.E."/>
            <person name="Arick M.A. 2nd"/>
            <person name="Thrash A."/>
            <person name="Conover J.L."/>
            <person name="Sanders W.S."/>
            <person name="Peterson D.G."/>
            <person name="Frelichowski J.E."/>
            <person name="Scheffler J.A."/>
            <person name="Scheffler B.E."/>
            <person name="Wendel J.F."/>
        </authorList>
    </citation>
    <scope>NUCLEOTIDE SEQUENCE [LARGE SCALE GENOMIC DNA]</scope>
    <source>
        <strain evidence="1">27</strain>
        <tissue evidence="1">Leaf</tissue>
    </source>
</reference>